<dbReference type="Gene3D" id="3.20.20.140">
    <property type="entry name" value="Metal-dependent hydrolases"/>
    <property type="match status" value="1"/>
</dbReference>
<evidence type="ECO:0000256" key="7">
    <source>
        <dbReference type="ARBA" id="ARBA00022634"/>
    </source>
</evidence>
<gene>
    <name evidence="25" type="ORF">FRUB_06393</name>
</gene>
<comment type="subcellular location">
    <subcellularLocation>
        <location evidence="2">Cytoplasm</location>
    </subcellularLocation>
</comment>
<evidence type="ECO:0000256" key="10">
    <source>
        <dbReference type="ARBA" id="ARBA00022705"/>
    </source>
</evidence>
<dbReference type="InterPro" id="IPR002054">
    <property type="entry name" value="DNA-dir_DNA_pol_X"/>
</dbReference>
<comment type="catalytic activity">
    <reaction evidence="18">
        <text>2'-deoxyribonucleotide-(2'-deoxyribose 5'-phosphate)-2'-deoxyribonucleotide-DNA = a 3'-end 2'-deoxyribonucleotide-(2,3-dehydro-2,3-deoxyribose 5'-phosphate)-DNA + a 5'-end 5'-phospho-2'-deoxyribonucleoside-DNA + H(+)</text>
        <dbReference type="Rhea" id="RHEA:66592"/>
        <dbReference type="Rhea" id="RHEA-COMP:13180"/>
        <dbReference type="Rhea" id="RHEA-COMP:16897"/>
        <dbReference type="Rhea" id="RHEA-COMP:17067"/>
        <dbReference type="ChEBI" id="CHEBI:15378"/>
        <dbReference type="ChEBI" id="CHEBI:136412"/>
        <dbReference type="ChEBI" id="CHEBI:157695"/>
        <dbReference type="ChEBI" id="CHEBI:167181"/>
        <dbReference type="EC" id="4.2.99.18"/>
    </reaction>
</comment>
<evidence type="ECO:0000256" key="3">
    <source>
        <dbReference type="ARBA" id="ARBA00012417"/>
    </source>
</evidence>
<dbReference type="PRINTS" id="PR00870">
    <property type="entry name" value="DNAPOLXBETA"/>
</dbReference>
<dbReference type="InterPro" id="IPR022311">
    <property type="entry name" value="PolX-like"/>
</dbReference>
<evidence type="ECO:0000256" key="6">
    <source>
        <dbReference type="ARBA" id="ARBA00022481"/>
    </source>
</evidence>
<dbReference type="SUPFAM" id="SSF47802">
    <property type="entry name" value="DNA polymerase beta, N-terminal domain-like"/>
    <property type="match status" value="1"/>
</dbReference>
<dbReference type="PANTHER" id="PTHR36928">
    <property type="entry name" value="PHOSPHATASE YCDX-RELATED"/>
    <property type="match status" value="1"/>
</dbReference>
<keyword evidence="13" id="KW-0239">DNA-directed DNA polymerase</keyword>
<dbReference type="CDD" id="cd00141">
    <property type="entry name" value="NT_POLXc"/>
    <property type="match status" value="1"/>
</dbReference>
<dbReference type="InterPro" id="IPR029398">
    <property type="entry name" value="PolB_thumb"/>
</dbReference>
<name>A0A225DJW9_9BACT</name>
<evidence type="ECO:0000256" key="18">
    <source>
        <dbReference type="ARBA" id="ARBA00044632"/>
    </source>
</evidence>
<evidence type="ECO:0000256" key="15">
    <source>
        <dbReference type="ARBA" id="ARBA00023204"/>
    </source>
</evidence>
<dbReference type="Gene3D" id="1.10.150.20">
    <property type="entry name" value="5' to 3' exonuclease, C-terminal subdomain"/>
    <property type="match status" value="1"/>
</dbReference>
<evidence type="ECO:0000256" key="16">
    <source>
        <dbReference type="ARBA" id="ARBA00035717"/>
    </source>
</evidence>
<evidence type="ECO:0000256" key="12">
    <source>
        <dbReference type="ARBA" id="ARBA00022843"/>
    </source>
</evidence>
<dbReference type="InterPro" id="IPR022312">
    <property type="entry name" value="DNA_pol_X"/>
</dbReference>
<evidence type="ECO:0000259" key="22">
    <source>
        <dbReference type="SMART" id="SM00278"/>
    </source>
</evidence>
<evidence type="ECO:0000256" key="14">
    <source>
        <dbReference type="ARBA" id="ARBA00023053"/>
    </source>
</evidence>
<dbReference type="CDD" id="cd07436">
    <property type="entry name" value="PHP_PolX"/>
    <property type="match status" value="1"/>
</dbReference>
<evidence type="ECO:0000256" key="1">
    <source>
        <dbReference type="ARBA" id="ARBA00001946"/>
    </source>
</evidence>
<dbReference type="InterPro" id="IPR010994">
    <property type="entry name" value="RuvA_2-like"/>
</dbReference>
<comment type="cofactor">
    <cofactor evidence="1">
        <name>Mg(2+)</name>
        <dbReference type="ChEBI" id="CHEBI:18420"/>
    </cofactor>
</comment>
<dbReference type="InterPro" id="IPR010996">
    <property type="entry name" value="HHH_MUS81"/>
</dbReference>
<dbReference type="InterPro" id="IPR002008">
    <property type="entry name" value="DNA_pol_X_beta-like"/>
</dbReference>
<evidence type="ECO:0000256" key="2">
    <source>
        <dbReference type="ARBA" id="ARBA00004496"/>
    </source>
</evidence>
<keyword evidence="6" id="KW-0488">Methylation</keyword>
<dbReference type="GO" id="GO:0005829">
    <property type="term" value="C:cytosol"/>
    <property type="evidence" value="ECO:0007669"/>
    <property type="project" value="TreeGrafter"/>
</dbReference>
<dbReference type="EMBL" id="NIDE01000013">
    <property type="protein sequence ID" value="OWK38888.1"/>
    <property type="molecule type" value="Genomic_DNA"/>
</dbReference>
<evidence type="ECO:0000256" key="4">
    <source>
        <dbReference type="ARBA" id="ARBA00012720"/>
    </source>
</evidence>
<dbReference type="EC" id="4.2.99.18" evidence="4"/>
<dbReference type="Gene3D" id="3.30.210.10">
    <property type="entry name" value="DNA polymerase, thumb domain"/>
    <property type="match status" value="1"/>
</dbReference>
<dbReference type="NCBIfam" id="NF006375">
    <property type="entry name" value="PRK08609.1"/>
    <property type="match status" value="1"/>
</dbReference>
<keyword evidence="7" id="KW-0237">DNA synthesis</keyword>
<dbReference type="InterPro" id="IPR050243">
    <property type="entry name" value="PHP_phosphatase"/>
</dbReference>
<dbReference type="InterPro" id="IPR003583">
    <property type="entry name" value="Hlx-hairpin-Hlx_DNA-bd_motif"/>
</dbReference>
<dbReference type="SUPFAM" id="SSF47781">
    <property type="entry name" value="RuvA domain 2-like"/>
    <property type="match status" value="1"/>
</dbReference>
<dbReference type="InterPro" id="IPR043519">
    <property type="entry name" value="NT_sf"/>
</dbReference>
<dbReference type="SMART" id="SM00483">
    <property type="entry name" value="POLXc"/>
    <property type="match status" value="1"/>
</dbReference>
<evidence type="ECO:0000256" key="19">
    <source>
        <dbReference type="ARBA" id="ARBA00044678"/>
    </source>
</evidence>
<dbReference type="Gene3D" id="1.10.150.110">
    <property type="entry name" value="DNA polymerase beta, N-terminal domain-like"/>
    <property type="match status" value="1"/>
</dbReference>
<dbReference type="Proteomes" id="UP000214646">
    <property type="component" value="Unassembled WGS sequence"/>
</dbReference>
<dbReference type="RefSeq" id="WP_088257240.1">
    <property type="nucleotide sequence ID" value="NZ_NIDE01000013.1"/>
</dbReference>
<evidence type="ECO:0000313" key="25">
    <source>
        <dbReference type="EMBL" id="OWK38888.1"/>
    </source>
</evidence>
<dbReference type="GO" id="GO:0042578">
    <property type="term" value="F:phosphoric ester hydrolase activity"/>
    <property type="evidence" value="ECO:0007669"/>
    <property type="project" value="TreeGrafter"/>
</dbReference>
<dbReference type="InterPro" id="IPR037160">
    <property type="entry name" value="DNA_Pol_thumb_sf"/>
</dbReference>
<dbReference type="InterPro" id="IPR047967">
    <property type="entry name" value="PolX_PHP"/>
</dbReference>
<dbReference type="InterPro" id="IPR028207">
    <property type="entry name" value="DNA_pol_B_palm_palm"/>
</dbReference>
<dbReference type="SMART" id="SM00278">
    <property type="entry name" value="HhH1"/>
    <property type="match status" value="3"/>
</dbReference>
<dbReference type="InterPro" id="IPR016195">
    <property type="entry name" value="Pol/histidinol_Pase-like"/>
</dbReference>
<keyword evidence="9" id="KW-0548">Nucleotidyltransferase</keyword>
<keyword evidence="26" id="KW-1185">Reference proteome</keyword>
<keyword evidence="12" id="KW-0832">Ubl conjugation</keyword>
<dbReference type="InterPro" id="IPR003141">
    <property type="entry name" value="Pol/His_phosphatase_N"/>
</dbReference>
<dbReference type="OrthoDB" id="9808747at2"/>
<proteinExistence type="predicted"/>
<sequence length="581" mass="63224">MTKDEVAAILDEIGTLLELQGENAFRTNAYHNAARTVSQLEGDLKEMIAAKTLGDVRGIGEAMLDKITTLVTTGRLKYVEDLRAAVPPGLVEMLRIPGLGPKKAKAMHDQLGIDTIDKLRAACEVGEVAKLKGFGAKTQDKILEGVRFLGTVGNRVRADLARTLGTAVLERLKALPGVTRAELCGSLRRGRETAKDIDILVSSADAKPIMEAFVTAPEVMQVTGHGPTKSSIVATTTVGGTKVVLNADLRVVTDEQFPFALLYLTGSKDHNVRLRQRAIDRGYSLNEYALTGDDGPVPCKTEEDVYAALGLKWVPPEMREDTGEIDLAATGPIPVLVEPGEIRGVFHNHTTESDGSVSLETMAKAAKTLGYEYFGVGDHSQSLTVANGLTPDRVRAQWAEIDALNKKLKGVRILKGTECDILADGSLDFDDDLLAGFDYVVASVHSHFGLSEDEQTERICKALSHPSVTMLGHPTGRLLLRREGYKLNMEKVLQAAAKYGKMIEINAQPDRLDLDWTHVKRAKALGIPLVINPDAHSPEDLEYVPLGVTVARRGWLTKADVFNTRGVAEVMKELERRKRGK</sequence>
<dbReference type="SUPFAM" id="SSF81301">
    <property type="entry name" value="Nucleotidyltransferase"/>
    <property type="match status" value="1"/>
</dbReference>
<dbReference type="GO" id="GO:0006281">
    <property type="term" value="P:DNA repair"/>
    <property type="evidence" value="ECO:0007669"/>
    <property type="project" value="UniProtKB-KW"/>
</dbReference>
<dbReference type="Pfam" id="PF14520">
    <property type="entry name" value="HHH_5"/>
    <property type="match status" value="1"/>
</dbReference>
<evidence type="ECO:0000256" key="11">
    <source>
        <dbReference type="ARBA" id="ARBA00022763"/>
    </source>
</evidence>
<feature type="domain" description="Helix-hairpin-helix DNA-binding motif class 1" evidence="22">
    <location>
        <begin position="51"/>
        <end position="70"/>
    </location>
</feature>
<feature type="domain" description="DNA-directed DNA polymerase X" evidence="24">
    <location>
        <begin position="1"/>
        <end position="320"/>
    </location>
</feature>
<organism evidence="25 26">
    <name type="scientific">Fimbriiglobus ruber</name>
    <dbReference type="NCBI Taxonomy" id="1908690"/>
    <lineage>
        <taxon>Bacteria</taxon>
        <taxon>Pseudomonadati</taxon>
        <taxon>Planctomycetota</taxon>
        <taxon>Planctomycetia</taxon>
        <taxon>Gemmatales</taxon>
        <taxon>Gemmataceae</taxon>
        <taxon>Fimbriiglobus</taxon>
    </lineage>
</organism>
<feature type="domain" description="Polymerase/histidinol phosphatase N-terminal" evidence="23">
    <location>
        <begin position="344"/>
        <end position="423"/>
    </location>
</feature>
<evidence type="ECO:0000256" key="13">
    <source>
        <dbReference type="ARBA" id="ARBA00022932"/>
    </source>
</evidence>
<dbReference type="Pfam" id="PF02811">
    <property type="entry name" value="PHP"/>
    <property type="match status" value="1"/>
</dbReference>
<feature type="domain" description="Helix-hairpin-helix DNA-binding motif class 1" evidence="22">
    <location>
        <begin position="126"/>
        <end position="145"/>
    </location>
</feature>
<feature type="domain" description="Helix-hairpin-helix DNA-binding motif class 1" evidence="22">
    <location>
        <begin position="91"/>
        <end position="110"/>
    </location>
</feature>
<evidence type="ECO:0000256" key="21">
    <source>
        <dbReference type="ARBA" id="ARBA00049244"/>
    </source>
</evidence>
<keyword evidence="15" id="KW-0234">DNA repair</keyword>
<dbReference type="InterPro" id="IPR027421">
    <property type="entry name" value="DNA_pol_lamdba_lyase_dom_sf"/>
</dbReference>
<dbReference type="GO" id="GO:0008270">
    <property type="term" value="F:zinc ion binding"/>
    <property type="evidence" value="ECO:0007669"/>
    <property type="project" value="TreeGrafter"/>
</dbReference>
<dbReference type="Pfam" id="PF14792">
    <property type="entry name" value="DNA_pol_B_palm"/>
    <property type="match status" value="1"/>
</dbReference>
<dbReference type="GO" id="GO:0003677">
    <property type="term" value="F:DNA binding"/>
    <property type="evidence" value="ECO:0007669"/>
    <property type="project" value="InterPro"/>
</dbReference>
<dbReference type="Pfam" id="PF14716">
    <property type="entry name" value="HHH_8"/>
    <property type="match status" value="1"/>
</dbReference>
<accession>A0A225DJW9</accession>
<evidence type="ECO:0000256" key="20">
    <source>
        <dbReference type="ARBA" id="ARBA00045548"/>
    </source>
</evidence>
<dbReference type="Gene3D" id="3.30.460.10">
    <property type="entry name" value="Beta Polymerase, domain 2"/>
    <property type="match status" value="1"/>
</dbReference>
<evidence type="ECO:0000256" key="17">
    <source>
        <dbReference type="ARBA" id="ARBA00035726"/>
    </source>
</evidence>
<dbReference type="SMART" id="SM00481">
    <property type="entry name" value="POLIIIAc"/>
    <property type="match status" value="1"/>
</dbReference>
<comment type="function">
    <text evidence="20">Repair polymerase that plays a key role in base-excision repair. During this process, the damaged base is excised by specific DNA glycosylases, the DNA backbone is nicked at the abasic site by an apurinic/apyrimidic (AP) endonuclease, and POLB removes 5'-deoxyribose-phosphate from the preincised AP site acting as a 5'-deoxyribose-phosphate lyase (5'-dRP lyase); through its DNA polymerase activity, it adds one nucleotide to the 3' end of the arising single-nucleotide gap. Conducts 'gap-filling' DNA synthesis in a stepwise distributive fashion rather than in a processive fashion as for other DNA polymerases. It is also able to cleave sugar-phosphate bonds 3' to an intact AP site, acting as an AP lyase.</text>
</comment>
<dbReference type="PIRSF" id="PIRSF005047">
    <property type="entry name" value="UCP005047_YshC"/>
    <property type="match status" value="1"/>
</dbReference>
<dbReference type="EC" id="2.7.7.7" evidence="3"/>
<evidence type="ECO:0000259" key="23">
    <source>
        <dbReference type="SMART" id="SM00481"/>
    </source>
</evidence>
<dbReference type="GO" id="GO:0140078">
    <property type="term" value="F:class I DNA-(apurinic or apyrimidinic site) endonuclease activity"/>
    <property type="evidence" value="ECO:0007669"/>
    <property type="project" value="UniProtKB-EC"/>
</dbReference>
<dbReference type="Pfam" id="PF14791">
    <property type="entry name" value="DNA_pol_B_thumb"/>
    <property type="match status" value="1"/>
</dbReference>
<evidence type="ECO:0000256" key="9">
    <source>
        <dbReference type="ARBA" id="ARBA00022695"/>
    </source>
</evidence>
<keyword evidence="8" id="KW-0808">Transferase</keyword>
<evidence type="ECO:0000259" key="24">
    <source>
        <dbReference type="SMART" id="SM00483"/>
    </source>
</evidence>
<comment type="catalytic activity">
    <reaction evidence="19">
        <text>a 5'-end 2'-deoxyribose-2'-deoxyribonucleotide-DNA = (2E,4S)-4-hydroxypenten-2-al-5-phosphate + a 5'-end 5'-phospho-2'-deoxyribonucleoside-DNA + H(+)</text>
        <dbReference type="Rhea" id="RHEA:76255"/>
        <dbReference type="Rhea" id="RHEA-COMP:13180"/>
        <dbReference type="Rhea" id="RHEA-COMP:18657"/>
        <dbReference type="ChEBI" id="CHEBI:15378"/>
        <dbReference type="ChEBI" id="CHEBI:136412"/>
        <dbReference type="ChEBI" id="CHEBI:195194"/>
        <dbReference type="ChEBI" id="CHEBI:195195"/>
    </reaction>
</comment>
<evidence type="ECO:0000256" key="8">
    <source>
        <dbReference type="ARBA" id="ARBA00022679"/>
    </source>
</evidence>
<keyword evidence="14" id="KW-0915">Sodium</keyword>
<reference evidence="26" key="1">
    <citation type="submission" date="2017-06" db="EMBL/GenBank/DDBJ databases">
        <title>Genome analysis of Fimbriiglobus ruber SP5, the first member of the order Planctomycetales with confirmed chitinolytic capability.</title>
        <authorList>
            <person name="Ravin N.V."/>
            <person name="Rakitin A.L."/>
            <person name="Ivanova A.A."/>
            <person name="Beletsky A.V."/>
            <person name="Kulichevskaya I.S."/>
            <person name="Mardanov A.V."/>
            <person name="Dedysh S.N."/>
        </authorList>
    </citation>
    <scope>NUCLEOTIDE SEQUENCE [LARGE SCALE GENOMIC DNA]</scope>
    <source>
        <strain evidence="26">SP5</strain>
    </source>
</reference>
<keyword evidence="10" id="KW-0235">DNA replication</keyword>
<evidence type="ECO:0000256" key="5">
    <source>
        <dbReference type="ARBA" id="ARBA00020020"/>
    </source>
</evidence>
<comment type="catalytic activity">
    <reaction evidence="21">
        <text>DNA(n) + a 2'-deoxyribonucleoside 5'-triphosphate = DNA(n+1) + diphosphate</text>
        <dbReference type="Rhea" id="RHEA:22508"/>
        <dbReference type="Rhea" id="RHEA-COMP:17339"/>
        <dbReference type="Rhea" id="RHEA-COMP:17340"/>
        <dbReference type="ChEBI" id="CHEBI:33019"/>
        <dbReference type="ChEBI" id="CHEBI:61560"/>
        <dbReference type="ChEBI" id="CHEBI:173112"/>
        <dbReference type="EC" id="2.7.7.7"/>
    </reaction>
</comment>
<evidence type="ECO:0000313" key="26">
    <source>
        <dbReference type="Proteomes" id="UP000214646"/>
    </source>
</evidence>
<comment type="caution">
    <text evidence="25">The sequence shown here is derived from an EMBL/GenBank/DDBJ whole genome shotgun (WGS) entry which is preliminary data.</text>
</comment>
<protein>
    <recommendedName>
        <fullName evidence="5">DNA polymerase beta</fullName>
        <ecNumber evidence="3">2.7.7.7</ecNumber>
        <ecNumber evidence="4">4.2.99.18</ecNumber>
    </recommendedName>
    <alternativeName>
        <fullName evidence="16">5'-deoxyribose-phosphate lyase</fullName>
    </alternativeName>
    <alternativeName>
        <fullName evidence="17">AP lyase</fullName>
    </alternativeName>
</protein>
<keyword evidence="11" id="KW-0227">DNA damage</keyword>
<dbReference type="PRINTS" id="PR00869">
    <property type="entry name" value="DNAPOLX"/>
</dbReference>
<dbReference type="SUPFAM" id="SSF89550">
    <property type="entry name" value="PHP domain-like"/>
    <property type="match status" value="1"/>
</dbReference>
<dbReference type="GO" id="GO:0003887">
    <property type="term" value="F:DNA-directed DNA polymerase activity"/>
    <property type="evidence" value="ECO:0007669"/>
    <property type="project" value="UniProtKB-KW"/>
</dbReference>
<dbReference type="FunFam" id="3.20.20.140:FF:000047">
    <property type="entry name" value="PHP domain-containing protein"/>
    <property type="match status" value="1"/>
</dbReference>
<dbReference type="AlphaFoldDB" id="A0A225DJW9"/>
<dbReference type="PANTHER" id="PTHR36928:SF1">
    <property type="entry name" value="PHOSPHATASE YCDX-RELATED"/>
    <property type="match status" value="1"/>
</dbReference>
<dbReference type="InterPro" id="IPR004013">
    <property type="entry name" value="PHP_dom"/>
</dbReference>